<dbReference type="AlphaFoldDB" id="A0A2B7YUY0"/>
<gene>
    <name evidence="1" type="ORF">RN90_04265</name>
</gene>
<accession>A0A2B7YUY0</accession>
<comment type="caution">
    <text evidence="1">The sequence shown here is derived from an EMBL/GenBank/DDBJ whole genome shotgun (WGS) entry which is preliminary data.</text>
</comment>
<reference evidence="1 2" key="1">
    <citation type="submission" date="2017-06" db="EMBL/GenBank/DDBJ databases">
        <title>Draft genome sequence of Fusobacterium nucleatum subsp. animalis KCOM 1280 (=ChDC F318).</title>
        <authorList>
            <person name="Kook J.-K."/>
            <person name="Park S.-N."/>
            <person name="Lim Y.K."/>
            <person name="Roh H."/>
        </authorList>
    </citation>
    <scope>NUCLEOTIDE SEQUENCE [LARGE SCALE GENOMIC DNA]</scope>
    <source>
        <strain evidence="2">KCOM 1280 ( ChDC F318)</strain>
    </source>
</reference>
<organism evidence="1 2">
    <name type="scientific">Fusobacterium animalis</name>
    <dbReference type="NCBI Taxonomy" id="76859"/>
    <lineage>
        <taxon>Bacteria</taxon>
        <taxon>Fusobacteriati</taxon>
        <taxon>Fusobacteriota</taxon>
        <taxon>Fusobacteriia</taxon>
        <taxon>Fusobacteriales</taxon>
        <taxon>Fusobacteriaceae</taxon>
        <taxon>Fusobacterium</taxon>
    </lineage>
</organism>
<dbReference type="Proteomes" id="UP000226179">
    <property type="component" value="Unassembled WGS sequence"/>
</dbReference>
<sequence length="251" mass="28630">MKNKERKELILADLKEEKKKIKECNYEKPNKKNLAYEEEYKKVDEALGKSTLIGSGEILFSSNPNHLADVLSTTPKVAKTLILTKIPDKSKKSYTNKEGNEETGISISKIQELTGEYQSSTKDIKTADVCAYANKSIANILDSSDVKVQRESGRYNVQRLDNINKEEARREAKTDAITGEKLEKEFDIHHLTPRATETDINEITKKENYIPLNKETHIIGHSSEILDDSNLTFEEKKEKLNTIIKEKKKED</sequence>
<name>A0A2B7YUY0_9FUSO</name>
<proteinExistence type="predicted"/>
<dbReference type="RefSeq" id="WP_158411536.1">
    <property type="nucleotide sequence ID" value="NZ_CP077150.1"/>
</dbReference>
<dbReference type="EMBL" id="NJGJ01000001">
    <property type="protein sequence ID" value="PGH24698.1"/>
    <property type="molecule type" value="Genomic_DNA"/>
</dbReference>
<evidence type="ECO:0000313" key="1">
    <source>
        <dbReference type="EMBL" id="PGH24698.1"/>
    </source>
</evidence>
<protein>
    <submittedName>
        <fullName evidence="1">Uncharacterized protein</fullName>
    </submittedName>
</protein>
<evidence type="ECO:0000313" key="2">
    <source>
        <dbReference type="Proteomes" id="UP000226179"/>
    </source>
</evidence>